<dbReference type="EMBL" id="JAWIZZ010000040">
    <property type="protein sequence ID" value="KAK5780593.1"/>
    <property type="molecule type" value="Genomic_DNA"/>
</dbReference>
<evidence type="ECO:0000256" key="5">
    <source>
        <dbReference type="ARBA" id="ARBA00015162"/>
    </source>
</evidence>
<keyword evidence="10" id="KW-1185">Reference proteome</keyword>
<evidence type="ECO:0000259" key="8">
    <source>
        <dbReference type="SMART" id="SM01312"/>
    </source>
</evidence>
<sequence>MGDLIRSGSRFKSCPLKDSDCGDSRLKELKMHAKRRHKIRSLIETSSKIQNNVNQDTLKLNTDFGLNKNGNDNDVFTIQELRKKRKTTLSSNDEVILNNHPETMKLIKKKKVDMKIKDQYTKLKPLESIVSSSHKRITPEKRKLLIESARTETFDNLNPFVKQNTSLFKDISMSDIIKKVKTEIKSKYNIPPSVDSGKLLKQCDPVLKIVKYILEGTMPSSYYNEAKALSRQSSKPFFSLHDISMSSLNKFLAGFYGWKRQTIVGEQIFHKYKKELTQNKSPVVKWWGTKDFAIYVLAPEVLTLVAILKMKIGNKDFRYRLKHHLKDLNSDDIETLLDHGSEMLDIFEATREYGTLVTDNEPLEPWEVCIPDV</sequence>
<feature type="domain" description="Restriction of telomere capping protein 4 C-terminal" evidence="8">
    <location>
        <begin position="213"/>
        <end position="360"/>
    </location>
</feature>
<protein>
    <recommendedName>
        <fullName evidence="5">Restriction of telomere capping protein 4</fullName>
    </recommendedName>
</protein>
<evidence type="ECO:0000256" key="2">
    <source>
        <dbReference type="ARBA" id="ARBA00004123"/>
    </source>
</evidence>
<comment type="similarity">
    <text evidence="4">Belongs to the RTC4 family.</text>
</comment>
<accession>A0AAN7WHS0</accession>
<name>A0AAN7WHS0_9SACH</name>
<comment type="function">
    <text evidence="1">May be involved in a process influencing telomere capping.</text>
</comment>
<organism evidence="9 10">
    <name type="scientific">Arxiozyma heterogenica</name>
    <dbReference type="NCBI Taxonomy" id="278026"/>
    <lineage>
        <taxon>Eukaryota</taxon>
        <taxon>Fungi</taxon>
        <taxon>Dikarya</taxon>
        <taxon>Ascomycota</taxon>
        <taxon>Saccharomycotina</taxon>
        <taxon>Saccharomycetes</taxon>
        <taxon>Saccharomycetales</taxon>
        <taxon>Saccharomycetaceae</taxon>
        <taxon>Arxiozyma</taxon>
    </lineage>
</organism>
<evidence type="ECO:0000256" key="6">
    <source>
        <dbReference type="ARBA" id="ARBA00022490"/>
    </source>
</evidence>
<dbReference type="PANTHER" id="PTHR41391:SF1">
    <property type="entry name" value="RESTRICTION OF TELOMERE CAPPING PROTEIN 4"/>
    <property type="match status" value="1"/>
</dbReference>
<dbReference type="GO" id="GO:0005634">
    <property type="term" value="C:nucleus"/>
    <property type="evidence" value="ECO:0007669"/>
    <property type="project" value="UniProtKB-SubCell"/>
</dbReference>
<keyword evidence="6" id="KW-0963">Cytoplasm</keyword>
<dbReference type="InterPro" id="IPR028094">
    <property type="entry name" value="RTC4_C"/>
</dbReference>
<comment type="subcellular location">
    <subcellularLocation>
        <location evidence="3">Cytoplasm</location>
    </subcellularLocation>
    <subcellularLocation>
        <location evidence="2">Nucleus</location>
    </subcellularLocation>
</comment>
<gene>
    <name evidence="9" type="ORF">RI543_001715</name>
</gene>
<evidence type="ECO:0000256" key="3">
    <source>
        <dbReference type="ARBA" id="ARBA00004496"/>
    </source>
</evidence>
<dbReference type="Pfam" id="PF14474">
    <property type="entry name" value="RTC4"/>
    <property type="match status" value="1"/>
</dbReference>
<dbReference type="AlphaFoldDB" id="A0AAN7WHS0"/>
<dbReference type="PANTHER" id="PTHR41391">
    <property type="entry name" value="RESTRICTION OF TELOMERE CAPPING PROTEIN 4"/>
    <property type="match status" value="1"/>
</dbReference>
<evidence type="ECO:0000256" key="4">
    <source>
        <dbReference type="ARBA" id="ARBA00009461"/>
    </source>
</evidence>
<dbReference type="Proteomes" id="UP001306508">
    <property type="component" value="Unassembled WGS sequence"/>
</dbReference>
<comment type="caution">
    <text evidence="9">The sequence shown here is derived from an EMBL/GenBank/DDBJ whole genome shotgun (WGS) entry which is preliminary data.</text>
</comment>
<keyword evidence="7" id="KW-0539">Nucleus</keyword>
<dbReference type="SMART" id="SM01312">
    <property type="entry name" value="RTC4"/>
    <property type="match status" value="1"/>
</dbReference>
<dbReference type="GO" id="GO:0005737">
    <property type="term" value="C:cytoplasm"/>
    <property type="evidence" value="ECO:0007669"/>
    <property type="project" value="UniProtKB-SubCell"/>
</dbReference>
<evidence type="ECO:0000313" key="9">
    <source>
        <dbReference type="EMBL" id="KAK5780593.1"/>
    </source>
</evidence>
<proteinExistence type="inferred from homology"/>
<reference evidence="10" key="1">
    <citation type="submission" date="2023-07" db="EMBL/GenBank/DDBJ databases">
        <title>A draft genome of Kazachstania heterogenica Y-27499.</title>
        <authorList>
            <person name="Donic C."/>
            <person name="Kralova J.S."/>
            <person name="Fidel L."/>
            <person name="Ben-Dor S."/>
            <person name="Jung S."/>
        </authorList>
    </citation>
    <scope>NUCLEOTIDE SEQUENCE [LARGE SCALE GENOMIC DNA]</scope>
    <source>
        <strain evidence="10">Y27499</strain>
    </source>
</reference>
<evidence type="ECO:0000256" key="7">
    <source>
        <dbReference type="ARBA" id="ARBA00023242"/>
    </source>
</evidence>
<evidence type="ECO:0000256" key="1">
    <source>
        <dbReference type="ARBA" id="ARBA00002738"/>
    </source>
</evidence>
<dbReference type="InterPro" id="IPR039024">
    <property type="entry name" value="RTC4"/>
</dbReference>
<evidence type="ECO:0000313" key="10">
    <source>
        <dbReference type="Proteomes" id="UP001306508"/>
    </source>
</evidence>